<dbReference type="Gene3D" id="3.40.50.11090">
    <property type="match status" value="1"/>
</dbReference>
<dbReference type="Gene3D" id="3.40.50.2000">
    <property type="entry name" value="Glycogen Phosphorylase B"/>
    <property type="match status" value="1"/>
</dbReference>
<name>A0A5B8TZS5_9ACTN</name>
<evidence type="ECO:0000313" key="1">
    <source>
        <dbReference type="EMBL" id="QEC46224.1"/>
    </source>
</evidence>
<accession>A0A5B8TZS5</accession>
<proteinExistence type="predicted"/>
<dbReference type="Pfam" id="PF13692">
    <property type="entry name" value="Glyco_trans_1_4"/>
    <property type="match status" value="1"/>
</dbReference>
<dbReference type="AlphaFoldDB" id="A0A5B8TZS5"/>
<dbReference type="EMBL" id="CP042430">
    <property type="protein sequence ID" value="QEC46224.1"/>
    <property type="molecule type" value="Genomic_DNA"/>
</dbReference>
<sequence>MRVAFLVPALDLFGGVGIVVGHARRLRARHGVDAVLVLARADRSAGEHAYAGLGELPVLELGEAAGQGFDVAVATWWETVLTLHEVPADRYAYFVQSMEDRFYPPGAPERAAAAMTHDLPVAMITEARWIARQLEELRGDRSGFRVHYVRNGIPKDVFSIPGTLAPSIDGPLRVLVEGSPAVALKGVGEALAAAAAMREPRHVTLVCADRAAAEGARADAVVGPLTATEMAELYGRTDVVLKLSRVEGMAGAPLEGFHRGATCITTPVTGHDEYIADGRNALLTSWDDERGTARLLDLLARDRRLLHELRLAAVRTARSWPSAEQSTAMMALALGRIVAGPSPDPTGAAASMTADIRMTMQRQQAVERDHERLAARMRRVESVLSRGPLGVARRMIAGRR</sequence>
<reference evidence="1 2" key="1">
    <citation type="journal article" date="2018" name="J. Microbiol.">
        <title>Baekduia soli gen. nov., sp. nov., a novel bacterium isolated from the soil of Baekdu Mountain and proposal of a novel family name, Baekduiaceae fam. nov.</title>
        <authorList>
            <person name="An D.S."/>
            <person name="Siddiqi M.Z."/>
            <person name="Kim K.H."/>
            <person name="Yu H.S."/>
            <person name="Im W.T."/>
        </authorList>
    </citation>
    <scope>NUCLEOTIDE SEQUENCE [LARGE SCALE GENOMIC DNA]</scope>
    <source>
        <strain evidence="1 2">BR7-21</strain>
    </source>
</reference>
<keyword evidence="1" id="KW-0808">Transferase</keyword>
<evidence type="ECO:0000313" key="2">
    <source>
        <dbReference type="Proteomes" id="UP000321805"/>
    </source>
</evidence>
<dbReference type="Proteomes" id="UP000321805">
    <property type="component" value="Chromosome"/>
</dbReference>
<dbReference type="RefSeq" id="WP_146915197.1">
    <property type="nucleotide sequence ID" value="NZ_CP042430.1"/>
</dbReference>
<gene>
    <name evidence="1" type="ORF">FSW04_00645</name>
</gene>
<dbReference type="GO" id="GO:0016740">
    <property type="term" value="F:transferase activity"/>
    <property type="evidence" value="ECO:0007669"/>
    <property type="project" value="UniProtKB-KW"/>
</dbReference>
<dbReference type="KEGG" id="bsol:FSW04_00645"/>
<dbReference type="OrthoDB" id="570545at2"/>
<dbReference type="SUPFAM" id="SSF53756">
    <property type="entry name" value="UDP-Glycosyltransferase/glycogen phosphorylase"/>
    <property type="match status" value="1"/>
</dbReference>
<protein>
    <submittedName>
        <fullName evidence="1">Glycosyltransferase family 4 protein</fullName>
    </submittedName>
</protein>
<keyword evidence="2" id="KW-1185">Reference proteome</keyword>
<organism evidence="1 2">
    <name type="scientific">Baekduia soli</name>
    <dbReference type="NCBI Taxonomy" id="496014"/>
    <lineage>
        <taxon>Bacteria</taxon>
        <taxon>Bacillati</taxon>
        <taxon>Actinomycetota</taxon>
        <taxon>Thermoleophilia</taxon>
        <taxon>Solirubrobacterales</taxon>
        <taxon>Baekduiaceae</taxon>
        <taxon>Baekduia</taxon>
    </lineage>
</organism>